<evidence type="ECO:0000313" key="1">
    <source>
        <dbReference type="EMBL" id="EJF97161.1"/>
    </source>
</evidence>
<keyword evidence="2" id="KW-1185">Reference proteome</keyword>
<protein>
    <submittedName>
        <fullName evidence="1">Uncharacterized protein</fullName>
    </submittedName>
</protein>
<sequence>MIKNDEQYPYLVVGGTEMLAPLCQLLEPQEVIIAAHFFLSGSV</sequence>
<gene>
    <name evidence="1" type="ORF">ME9_00247</name>
</gene>
<evidence type="ECO:0000313" key="2">
    <source>
        <dbReference type="Proteomes" id="UP000002648"/>
    </source>
</evidence>
<dbReference type="AlphaFoldDB" id="A0A9P2S0L8"/>
<dbReference type="Proteomes" id="UP000002648">
    <property type="component" value="Unassembled WGS sequence"/>
</dbReference>
<dbReference type="RefSeq" id="WP_004858003.1">
    <property type="nucleotide sequence ID" value="NZ_JH725050.1"/>
</dbReference>
<name>A0A9P2S0L8_BARTA</name>
<accession>A0A9P2S0L8</accession>
<organism evidence="1 2">
    <name type="scientific">Bartonella taylorii 8TBB</name>
    <dbReference type="NCBI Taxonomy" id="1094560"/>
    <lineage>
        <taxon>Bacteria</taxon>
        <taxon>Pseudomonadati</taxon>
        <taxon>Pseudomonadota</taxon>
        <taxon>Alphaproteobacteria</taxon>
        <taxon>Hyphomicrobiales</taxon>
        <taxon>Bartonellaceae</taxon>
        <taxon>Bartonella</taxon>
    </lineage>
</organism>
<comment type="caution">
    <text evidence="1">The sequence shown here is derived from an EMBL/GenBank/DDBJ whole genome shotgun (WGS) entry which is preliminary data.</text>
</comment>
<reference evidence="1 2" key="1">
    <citation type="submission" date="2012-03" db="EMBL/GenBank/DDBJ databases">
        <title>The Genome Sequence of Bartonella taylorii 8TBB.</title>
        <authorList>
            <consortium name="The Broad Institute Genome Sequencing Platform"/>
            <consortium name="The Broad Institute Genome Sequencing Center for Infectious Disease"/>
            <person name="Feldgarden M."/>
            <person name="Kirby J."/>
            <person name="Kosoy M."/>
            <person name="Birtles R."/>
            <person name="Probert W.S."/>
            <person name="Chiaraviglio L."/>
            <person name="Young S.K."/>
            <person name="Zeng Q."/>
            <person name="Gargeya S."/>
            <person name="Fitzgerald M."/>
            <person name="Haas B."/>
            <person name="Abouelleil A."/>
            <person name="Alvarado L."/>
            <person name="Arachchi H.M."/>
            <person name="Berlin A."/>
            <person name="Chapman S.B."/>
            <person name="Gearin G."/>
            <person name="Goldberg J."/>
            <person name="Griggs A."/>
            <person name="Gujja S."/>
            <person name="Hansen M."/>
            <person name="Heiman D."/>
            <person name="Howarth C."/>
            <person name="Larimer J."/>
            <person name="Lui A."/>
            <person name="MacDonald P.J.P."/>
            <person name="McCowen C."/>
            <person name="Montmayeur A."/>
            <person name="Murphy C."/>
            <person name="Neiman D."/>
            <person name="Pearson M."/>
            <person name="Priest M."/>
            <person name="Roberts A."/>
            <person name="Saif S."/>
            <person name="Shea T."/>
            <person name="Sisk P."/>
            <person name="Stolte C."/>
            <person name="Sykes S."/>
            <person name="Wortman J."/>
            <person name="Nusbaum C."/>
            <person name="Birren B."/>
        </authorList>
    </citation>
    <scope>NUCLEOTIDE SEQUENCE [LARGE SCALE GENOMIC DNA]</scope>
    <source>
        <strain evidence="1 2">8TBB</strain>
    </source>
</reference>
<dbReference type="EMBL" id="AIMD01000013">
    <property type="protein sequence ID" value="EJF97161.1"/>
    <property type="molecule type" value="Genomic_DNA"/>
</dbReference>
<proteinExistence type="predicted"/>